<name>A0A392TB06_9FABA</name>
<proteinExistence type="predicted"/>
<dbReference type="EMBL" id="LXQA010543756">
    <property type="protein sequence ID" value="MCI58289.1"/>
    <property type="molecule type" value="Genomic_DNA"/>
</dbReference>
<evidence type="ECO:0000313" key="2">
    <source>
        <dbReference type="Proteomes" id="UP000265520"/>
    </source>
</evidence>
<comment type="caution">
    <text evidence="1">The sequence shown here is derived from an EMBL/GenBank/DDBJ whole genome shotgun (WGS) entry which is preliminary data.</text>
</comment>
<organism evidence="1 2">
    <name type="scientific">Trifolium medium</name>
    <dbReference type="NCBI Taxonomy" id="97028"/>
    <lineage>
        <taxon>Eukaryota</taxon>
        <taxon>Viridiplantae</taxon>
        <taxon>Streptophyta</taxon>
        <taxon>Embryophyta</taxon>
        <taxon>Tracheophyta</taxon>
        <taxon>Spermatophyta</taxon>
        <taxon>Magnoliopsida</taxon>
        <taxon>eudicotyledons</taxon>
        <taxon>Gunneridae</taxon>
        <taxon>Pentapetalae</taxon>
        <taxon>rosids</taxon>
        <taxon>fabids</taxon>
        <taxon>Fabales</taxon>
        <taxon>Fabaceae</taxon>
        <taxon>Papilionoideae</taxon>
        <taxon>50 kb inversion clade</taxon>
        <taxon>NPAAA clade</taxon>
        <taxon>Hologalegina</taxon>
        <taxon>IRL clade</taxon>
        <taxon>Trifolieae</taxon>
        <taxon>Trifolium</taxon>
    </lineage>
</organism>
<sequence length="66" mass="7587">NAYGREDDDYTSYVRGVEISYTPDVIDTVFGFRPEEHCIVVQRRTAGHTKDEYAEILHELVLPGKD</sequence>
<reference evidence="1 2" key="1">
    <citation type="journal article" date="2018" name="Front. Plant Sci.">
        <title>Red Clover (Trifolium pratense) and Zigzag Clover (T. medium) - A Picture of Genomic Similarities and Differences.</title>
        <authorList>
            <person name="Dluhosova J."/>
            <person name="Istvanek J."/>
            <person name="Nedelnik J."/>
            <person name="Repkova J."/>
        </authorList>
    </citation>
    <scope>NUCLEOTIDE SEQUENCE [LARGE SCALE GENOMIC DNA]</scope>
    <source>
        <strain evidence="2">cv. 10/8</strain>
        <tissue evidence="1">Leaf</tissue>
    </source>
</reference>
<keyword evidence="2" id="KW-1185">Reference proteome</keyword>
<dbReference type="AlphaFoldDB" id="A0A392TB06"/>
<feature type="non-terminal residue" evidence="1">
    <location>
        <position position="1"/>
    </location>
</feature>
<evidence type="ECO:0000313" key="1">
    <source>
        <dbReference type="EMBL" id="MCI58289.1"/>
    </source>
</evidence>
<protein>
    <submittedName>
        <fullName evidence="1">Uncharacterized protein</fullName>
    </submittedName>
</protein>
<dbReference type="Proteomes" id="UP000265520">
    <property type="component" value="Unassembled WGS sequence"/>
</dbReference>
<accession>A0A392TB06</accession>